<feature type="domain" description="EF-hand" evidence="3">
    <location>
        <begin position="79"/>
        <end position="114"/>
    </location>
</feature>
<dbReference type="GeneID" id="110238723"/>
<evidence type="ECO:0000313" key="5">
    <source>
        <dbReference type="Proteomes" id="UP000887567"/>
    </source>
</evidence>
<accession>A0A913X793</accession>
<dbReference type="SUPFAM" id="SSF47473">
    <property type="entry name" value="EF-hand"/>
    <property type="match status" value="1"/>
</dbReference>
<keyword evidence="2" id="KW-0106">Calcium</keyword>
<dbReference type="SMART" id="SM00054">
    <property type="entry name" value="EFh"/>
    <property type="match status" value="2"/>
</dbReference>
<dbReference type="FunFam" id="1.10.238.10:FF:000001">
    <property type="entry name" value="Calmodulin 1"/>
    <property type="match status" value="1"/>
</dbReference>
<name>A0A913X793_EXADI</name>
<dbReference type="PANTHER" id="PTHR23048:SF49">
    <property type="entry name" value="FI08416P-RELATED"/>
    <property type="match status" value="1"/>
</dbReference>
<dbReference type="PANTHER" id="PTHR23048">
    <property type="entry name" value="MYOSIN LIGHT CHAIN 1, 3"/>
    <property type="match status" value="1"/>
</dbReference>
<keyword evidence="1" id="KW-0677">Repeat</keyword>
<dbReference type="GO" id="GO:0016460">
    <property type="term" value="C:myosin II complex"/>
    <property type="evidence" value="ECO:0007669"/>
    <property type="project" value="TreeGrafter"/>
</dbReference>
<dbReference type="CDD" id="cd00051">
    <property type="entry name" value="EFh"/>
    <property type="match status" value="1"/>
</dbReference>
<organism evidence="4 5">
    <name type="scientific">Exaiptasia diaphana</name>
    <name type="common">Tropical sea anemone</name>
    <name type="synonym">Aiptasia pulchella</name>
    <dbReference type="NCBI Taxonomy" id="2652724"/>
    <lineage>
        <taxon>Eukaryota</taxon>
        <taxon>Metazoa</taxon>
        <taxon>Cnidaria</taxon>
        <taxon>Anthozoa</taxon>
        <taxon>Hexacorallia</taxon>
        <taxon>Actiniaria</taxon>
        <taxon>Aiptasiidae</taxon>
        <taxon>Exaiptasia</taxon>
    </lineage>
</organism>
<dbReference type="Gene3D" id="1.10.238.10">
    <property type="entry name" value="EF-hand"/>
    <property type="match status" value="2"/>
</dbReference>
<evidence type="ECO:0000259" key="3">
    <source>
        <dbReference type="PROSITE" id="PS50222"/>
    </source>
</evidence>
<dbReference type="InterPro" id="IPR018247">
    <property type="entry name" value="EF_Hand_1_Ca_BS"/>
</dbReference>
<dbReference type="InterPro" id="IPR002048">
    <property type="entry name" value="EF_hand_dom"/>
</dbReference>
<dbReference type="KEGG" id="epa:110238723"/>
<evidence type="ECO:0000256" key="2">
    <source>
        <dbReference type="ARBA" id="ARBA00022837"/>
    </source>
</evidence>
<dbReference type="PROSITE" id="PS00018">
    <property type="entry name" value="EF_HAND_1"/>
    <property type="match status" value="1"/>
</dbReference>
<proteinExistence type="predicted"/>
<dbReference type="InterPro" id="IPR050230">
    <property type="entry name" value="CALM/Myosin/TropC-like"/>
</dbReference>
<evidence type="ECO:0000256" key="1">
    <source>
        <dbReference type="ARBA" id="ARBA00022737"/>
    </source>
</evidence>
<keyword evidence="5" id="KW-1185">Reference proteome</keyword>
<dbReference type="AlphaFoldDB" id="A0A913X793"/>
<dbReference type="GO" id="GO:0005509">
    <property type="term" value="F:calcium ion binding"/>
    <property type="evidence" value="ECO:0007669"/>
    <property type="project" value="InterPro"/>
</dbReference>
<feature type="domain" description="EF-hand" evidence="3">
    <location>
        <begin position="8"/>
        <end position="43"/>
    </location>
</feature>
<dbReference type="OMA" id="KGTQIAR"/>
<dbReference type="EnsemblMetazoa" id="XM_021044411.2">
    <property type="protein sequence ID" value="XP_020900070.1"/>
    <property type="gene ID" value="LOC110238723"/>
</dbReference>
<dbReference type="Pfam" id="PF13405">
    <property type="entry name" value="EF-hand_6"/>
    <property type="match status" value="1"/>
</dbReference>
<dbReference type="OrthoDB" id="5959761at2759"/>
<reference evidence="4" key="1">
    <citation type="submission" date="2022-11" db="UniProtKB">
        <authorList>
            <consortium name="EnsemblMetazoa"/>
        </authorList>
    </citation>
    <scope>IDENTIFICATION</scope>
</reference>
<evidence type="ECO:0000313" key="4">
    <source>
        <dbReference type="EnsemblMetazoa" id="XP_020900070.1"/>
    </source>
</evidence>
<dbReference type="Proteomes" id="UP000887567">
    <property type="component" value="Unplaced"/>
</dbReference>
<dbReference type="PROSITE" id="PS50222">
    <property type="entry name" value="EF_HAND_2"/>
    <property type="match status" value="2"/>
</dbReference>
<sequence>MTDHLSDEQIAELQDAFSLFDLNGRGKVPAKKVKDILRAVGLNPMMDDIQKMEKDLGKESVSFDSFLTLYVAFDKKPKIGMEEFIEGLRAFDKDQDGTVSAAELRNILVSLGDTLTQEDADTIIALGDNHGSVEYEKLIKKVMDS</sequence>
<dbReference type="RefSeq" id="XP_020900070.1">
    <property type="nucleotide sequence ID" value="XM_021044411.2"/>
</dbReference>
<protein>
    <recommendedName>
        <fullName evidence="3">EF-hand domain-containing protein</fullName>
    </recommendedName>
</protein>
<dbReference type="InterPro" id="IPR011992">
    <property type="entry name" value="EF-hand-dom_pair"/>
</dbReference>